<dbReference type="Pfam" id="PF10983">
    <property type="entry name" value="DUF2793"/>
    <property type="match status" value="1"/>
</dbReference>
<organism evidence="1 2">
    <name type="scientific">Thioclava dalianensis</name>
    <dbReference type="NCBI Taxonomy" id="1185766"/>
    <lineage>
        <taxon>Bacteria</taxon>
        <taxon>Pseudomonadati</taxon>
        <taxon>Pseudomonadota</taxon>
        <taxon>Alphaproteobacteria</taxon>
        <taxon>Rhodobacterales</taxon>
        <taxon>Paracoccaceae</taxon>
        <taxon>Thioclava</taxon>
    </lineage>
</organism>
<name>A0A074TE86_9RHOB</name>
<dbReference type="OrthoDB" id="564699at2"/>
<dbReference type="InterPro" id="IPR021251">
    <property type="entry name" value="DUF2793"/>
</dbReference>
<accession>A0A074TE86</accession>
<dbReference type="InterPro" id="IPR036278">
    <property type="entry name" value="Sialidase_sf"/>
</dbReference>
<dbReference type="RefSeq" id="WP_051693641.1">
    <property type="nucleotide sequence ID" value="NZ_FOVB01000004.1"/>
</dbReference>
<dbReference type="STRING" id="1185766.SAMN05216224_104219"/>
<dbReference type="Proteomes" id="UP000027725">
    <property type="component" value="Unassembled WGS sequence"/>
</dbReference>
<proteinExistence type="predicted"/>
<dbReference type="EMBL" id="JHEH01000031">
    <property type="protein sequence ID" value="KEP68490.1"/>
    <property type="molecule type" value="Genomic_DNA"/>
</dbReference>
<comment type="caution">
    <text evidence="1">The sequence shown here is derived from an EMBL/GenBank/DDBJ whole genome shotgun (WGS) entry which is preliminary data.</text>
</comment>
<dbReference type="eggNOG" id="ENOG502Z7PY">
    <property type="taxonomic scope" value="Bacteria"/>
</dbReference>
<sequence length="444" mass="46347">MSDSSPRLGLPFLLPSQAQKHVTHNEALQRLDLITQLVLEARAAEMPPVVPQVGQIHALSSSPQGDWAGKGGMLAQWSGEDWVFLAPMEGWRGWDRATETLCVFTDGVWEELGPDLQNLAGVGVGTQSDATNRLAVASDASLFTHAGSDHRVKLNKAASADTASLLYQSSWTGHAEVGLAGDNDLHIKVSADGSTWTEALRVDAATGRLNGAAIQQSASDTADGRLMAVGAFGLGASTSMPIVVDADNCLSTGFWSGTPGSSNLPLAVAGILRVWRSFDLVLQEFTTGAQSYQRQSEDGGASWQAWKAFAGVLLGPVSQAAGQSTGAVIERGANGNGAYTRLADGTQSCWTELDAGSSLALGTGSRSAPYRTADFDWDFPMAFVAPPSVTAVAVVDAAGPERLHFVSLRSVSASGVVQGSAVRFSDATTPASVTVQLCATGRWV</sequence>
<dbReference type="AlphaFoldDB" id="A0A074TE86"/>
<dbReference type="SUPFAM" id="SSF50939">
    <property type="entry name" value="Sialidases"/>
    <property type="match status" value="1"/>
</dbReference>
<evidence type="ECO:0000313" key="1">
    <source>
        <dbReference type="EMBL" id="KEP68490.1"/>
    </source>
</evidence>
<keyword evidence="2" id="KW-1185">Reference proteome</keyword>
<evidence type="ECO:0008006" key="3">
    <source>
        <dbReference type="Google" id="ProtNLM"/>
    </source>
</evidence>
<gene>
    <name evidence="1" type="ORF">DL1_11565</name>
</gene>
<evidence type="ECO:0000313" key="2">
    <source>
        <dbReference type="Proteomes" id="UP000027725"/>
    </source>
</evidence>
<protein>
    <recommendedName>
        <fullName evidence="3">DUF2793 domain-containing protein</fullName>
    </recommendedName>
</protein>
<reference evidence="1 2" key="1">
    <citation type="submission" date="2014-03" db="EMBL/GenBank/DDBJ databases">
        <title>The draft genome sequence of Thioclava dalianensis DLFJ1-1.</title>
        <authorList>
            <person name="Lai Q."/>
            <person name="Shao Z."/>
        </authorList>
    </citation>
    <scope>NUCLEOTIDE SEQUENCE [LARGE SCALE GENOMIC DNA]</scope>
    <source>
        <strain evidence="1 2">DLFJ1-1</strain>
    </source>
</reference>